<name>A0A4U1CNV2_9SPHI</name>
<dbReference type="InterPro" id="IPR050407">
    <property type="entry name" value="Geranylgeranyl_reductase"/>
</dbReference>
<evidence type="ECO:0000313" key="4">
    <source>
        <dbReference type="Proteomes" id="UP000307244"/>
    </source>
</evidence>
<gene>
    <name evidence="3" type="ORF">FA047_03340</name>
</gene>
<evidence type="ECO:0000313" key="3">
    <source>
        <dbReference type="EMBL" id="TKC09143.1"/>
    </source>
</evidence>
<keyword evidence="1" id="KW-0812">Transmembrane</keyword>
<dbReference type="OrthoDB" id="1142316at2"/>
<keyword evidence="4" id="KW-1185">Reference proteome</keyword>
<protein>
    <submittedName>
        <fullName evidence="3">NAD(P)/FAD-dependent oxidoreductase</fullName>
    </submittedName>
</protein>
<dbReference type="PRINTS" id="PR00420">
    <property type="entry name" value="RNGMNOXGNASE"/>
</dbReference>
<evidence type="ECO:0000259" key="2">
    <source>
        <dbReference type="Pfam" id="PF01494"/>
    </source>
</evidence>
<feature type="domain" description="FAD-binding" evidence="2">
    <location>
        <begin position="6"/>
        <end position="309"/>
    </location>
</feature>
<dbReference type="Gene3D" id="3.50.50.60">
    <property type="entry name" value="FAD/NAD(P)-binding domain"/>
    <property type="match status" value="1"/>
</dbReference>
<reference evidence="3 4" key="1">
    <citation type="submission" date="2019-04" db="EMBL/GenBank/DDBJ databases">
        <title>Pedobacter sp. RP-3-15 sp. nov., isolated from Arctic soil.</title>
        <authorList>
            <person name="Dahal R.H."/>
            <person name="Kim D.-U."/>
        </authorList>
    </citation>
    <scope>NUCLEOTIDE SEQUENCE [LARGE SCALE GENOMIC DNA]</scope>
    <source>
        <strain evidence="3 4">RP-3-15</strain>
    </source>
</reference>
<evidence type="ECO:0000256" key="1">
    <source>
        <dbReference type="SAM" id="Phobius"/>
    </source>
</evidence>
<keyword evidence="1" id="KW-0472">Membrane</keyword>
<keyword evidence="1" id="KW-1133">Transmembrane helix</keyword>
<organism evidence="3 4">
    <name type="scientific">Pedobacter frigoris</name>
    <dbReference type="NCBI Taxonomy" id="2571272"/>
    <lineage>
        <taxon>Bacteria</taxon>
        <taxon>Pseudomonadati</taxon>
        <taxon>Bacteroidota</taxon>
        <taxon>Sphingobacteriia</taxon>
        <taxon>Sphingobacteriales</taxon>
        <taxon>Sphingobacteriaceae</taxon>
        <taxon>Pedobacter</taxon>
    </lineage>
</organism>
<dbReference type="InterPro" id="IPR002938">
    <property type="entry name" value="FAD-bd"/>
</dbReference>
<dbReference type="EMBL" id="SWBQ01000001">
    <property type="protein sequence ID" value="TKC09143.1"/>
    <property type="molecule type" value="Genomic_DNA"/>
</dbReference>
<dbReference type="Pfam" id="PF01494">
    <property type="entry name" value="FAD_binding_3"/>
    <property type="match status" value="1"/>
</dbReference>
<dbReference type="RefSeq" id="WP_136834556.1">
    <property type="nucleotide sequence ID" value="NZ_SWBQ01000001.1"/>
</dbReference>
<dbReference type="InterPro" id="IPR036188">
    <property type="entry name" value="FAD/NAD-bd_sf"/>
</dbReference>
<proteinExistence type="predicted"/>
<dbReference type="SUPFAM" id="SSF51905">
    <property type="entry name" value="FAD/NAD(P)-binding domain"/>
    <property type="match status" value="1"/>
</dbReference>
<dbReference type="PANTHER" id="PTHR42685:SF22">
    <property type="entry name" value="CONDITIONED MEDIUM FACTOR RECEPTOR 1"/>
    <property type="match status" value="1"/>
</dbReference>
<dbReference type="PANTHER" id="PTHR42685">
    <property type="entry name" value="GERANYLGERANYL DIPHOSPHATE REDUCTASE"/>
    <property type="match status" value="1"/>
</dbReference>
<sequence length="375" mass="42203">MNPENTNIIIIGGGLAGLTCAIHLLRSGLQVMLIEKNTFPQHKVCGEYISNEVLPYLRSLDIDPFALHPEQISRLVFSSPEGETISSDLPLGGFGISRFALDNFIYEKALELGCVVIKDTVEQVSFSEDEFAITTHLSGTFKAKFVIGAYGKRANIDQKLQRDYILRKSPWLAVKAHYSGSFPDGLVAVHNFKGGYCGVSKVEDNRINICYLADYKSFKVFKNIDEFQKEVMFKNPQLKQIFESCTLVFEQPLTISQISFDKKEPVYDHILMIGDTAGLIHPLCGNGMAMAIHSAKICAELLIEYTKGRIASRVGLEKRYARQWDRTFKNRLLTGRILAAVLRRHLLFKPLLNLLVKFPSALPFIIKLTHGKPFQ</sequence>
<dbReference type="Proteomes" id="UP000307244">
    <property type="component" value="Unassembled WGS sequence"/>
</dbReference>
<accession>A0A4U1CNV2</accession>
<comment type="caution">
    <text evidence="3">The sequence shown here is derived from an EMBL/GenBank/DDBJ whole genome shotgun (WGS) entry which is preliminary data.</text>
</comment>
<dbReference type="AlphaFoldDB" id="A0A4U1CNV2"/>
<dbReference type="GO" id="GO:0071949">
    <property type="term" value="F:FAD binding"/>
    <property type="evidence" value="ECO:0007669"/>
    <property type="project" value="InterPro"/>
</dbReference>
<feature type="transmembrane region" description="Helical" evidence="1">
    <location>
        <begin position="6"/>
        <end position="25"/>
    </location>
</feature>